<accession>A0A392TD66</accession>
<dbReference type="EMBL" id="LXQA010556443">
    <property type="protein sequence ID" value="MCI59059.1"/>
    <property type="molecule type" value="Genomic_DNA"/>
</dbReference>
<sequence length="53" mass="6126">VKFESGLRPDIKQLIGFLEIRDFPTLMTKARICDEDGNTKSSYYKAMNDRKGK</sequence>
<reference evidence="1 2" key="1">
    <citation type="journal article" date="2018" name="Front. Plant Sci.">
        <title>Red Clover (Trifolium pratense) and Zigzag Clover (T. medium) - A Picture of Genomic Similarities and Differences.</title>
        <authorList>
            <person name="Dluhosova J."/>
            <person name="Istvanek J."/>
            <person name="Nedelnik J."/>
            <person name="Repkova J."/>
        </authorList>
    </citation>
    <scope>NUCLEOTIDE SEQUENCE [LARGE SCALE GENOMIC DNA]</scope>
    <source>
        <strain evidence="2">cv. 10/8</strain>
        <tissue evidence="1">Leaf</tissue>
    </source>
</reference>
<comment type="caution">
    <text evidence="1">The sequence shown here is derived from an EMBL/GenBank/DDBJ whole genome shotgun (WGS) entry which is preliminary data.</text>
</comment>
<proteinExistence type="predicted"/>
<protein>
    <submittedName>
        <fullName evidence="1">Cellular nucleic acid-binding protein</fullName>
    </submittedName>
</protein>
<evidence type="ECO:0000313" key="2">
    <source>
        <dbReference type="Proteomes" id="UP000265520"/>
    </source>
</evidence>
<organism evidence="1 2">
    <name type="scientific">Trifolium medium</name>
    <dbReference type="NCBI Taxonomy" id="97028"/>
    <lineage>
        <taxon>Eukaryota</taxon>
        <taxon>Viridiplantae</taxon>
        <taxon>Streptophyta</taxon>
        <taxon>Embryophyta</taxon>
        <taxon>Tracheophyta</taxon>
        <taxon>Spermatophyta</taxon>
        <taxon>Magnoliopsida</taxon>
        <taxon>eudicotyledons</taxon>
        <taxon>Gunneridae</taxon>
        <taxon>Pentapetalae</taxon>
        <taxon>rosids</taxon>
        <taxon>fabids</taxon>
        <taxon>Fabales</taxon>
        <taxon>Fabaceae</taxon>
        <taxon>Papilionoideae</taxon>
        <taxon>50 kb inversion clade</taxon>
        <taxon>NPAAA clade</taxon>
        <taxon>Hologalegina</taxon>
        <taxon>IRL clade</taxon>
        <taxon>Trifolieae</taxon>
        <taxon>Trifolium</taxon>
    </lineage>
</organism>
<dbReference type="Proteomes" id="UP000265520">
    <property type="component" value="Unassembled WGS sequence"/>
</dbReference>
<dbReference type="AlphaFoldDB" id="A0A392TD66"/>
<feature type="non-terminal residue" evidence="1">
    <location>
        <position position="1"/>
    </location>
</feature>
<keyword evidence="2" id="KW-1185">Reference proteome</keyword>
<name>A0A392TD66_9FABA</name>
<evidence type="ECO:0000313" key="1">
    <source>
        <dbReference type="EMBL" id="MCI59059.1"/>
    </source>
</evidence>